<dbReference type="PROSITE" id="PS50102">
    <property type="entry name" value="RRM"/>
    <property type="match status" value="1"/>
</dbReference>
<gene>
    <name evidence="4" type="ORF">HFQ381_LOCUS30123</name>
</gene>
<dbReference type="Proteomes" id="UP000663851">
    <property type="component" value="Unassembled WGS sequence"/>
</dbReference>
<evidence type="ECO:0000259" key="3">
    <source>
        <dbReference type="PROSITE" id="PS50102"/>
    </source>
</evidence>
<dbReference type="InterPro" id="IPR012677">
    <property type="entry name" value="Nucleotide-bd_a/b_plait_sf"/>
</dbReference>
<dbReference type="InterPro" id="IPR000504">
    <property type="entry name" value="RRM_dom"/>
</dbReference>
<feature type="region of interest" description="Disordered" evidence="2">
    <location>
        <begin position="226"/>
        <end position="246"/>
    </location>
</feature>
<dbReference type="Gene3D" id="3.30.70.330">
    <property type="match status" value="1"/>
</dbReference>
<feature type="compositionally biased region" description="Polar residues" evidence="2">
    <location>
        <begin position="237"/>
        <end position="246"/>
    </location>
</feature>
<sequence length="246" mass="27287">MSTTPKNQQPKEYNGPADNKRNSGGNRQRFKENMILVSGLPLDISEEHLLDKLWKVFSTVGNIKINQQANKSSIHLFKDKVNRTRLTGSATITFEREESVMKAIEKYNGKCVPILNDNQIYVKKSEVTTGGNYATGRSFSRPVPVLTHQFPTTTPNSYPPTSTSMGLHMMNYNADPSFLQSLLPILNSGDGVNELYIWKLANTTTAPDKPITSRVKLTTTWFLEHSDDEGTDGGSEETITTATAIG</sequence>
<dbReference type="AlphaFoldDB" id="A0A820Y4D2"/>
<reference evidence="4" key="1">
    <citation type="submission" date="2021-02" db="EMBL/GenBank/DDBJ databases">
        <authorList>
            <person name="Nowell W R."/>
        </authorList>
    </citation>
    <scope>NUCLEOTIDE SEQUENCE</scope>
</reference>
<dbReference type="EMBL" id="CAJOBO010005128">
    <property type="protein sequence ID" value="CAF4537530.1"/>
    <property type="molecule type" value="Genomic_DNA"/>
</dbReference>
<dbReference type="CDD" id="cd00590">
    <property type="entry name" value="RRM_SF"/>
    <property type="match status" value="1"/>
</dbReference>
<dbReference type="InterPro" id="IPR035979">
    <property type="entry name" value="RBD_domain_sf"/>
</dbReference>
<evidence type="ECO:0000313" key="4">
    <source>
        <dbReference type="EMBL" id="CAF4537530.1"/>
    </source>
</evidence>
<evidence type="ECO:0000313" key="5">
    <source>
        <dbReference type="Proteomes" id="UP000663851"/>
    </source>
</evidence>
<evidence type="ECO:0000256" key="1">
    <source>
        <dbReference type="PROSITE-ProRule" id="PRU00176"/>
    </source>
</evidence>
<comment type="caution">
    <text evidence="4">The sequence shown here is derived from an EMBL/GenBank/DDBJ whole genome shotgun (WGS) entry which is preliminary data.</text>
</comment>
<protein>
    <recommendedName>
        <fullName evidence="3">RRM domain-containing protein</fullName>
    </recommendedName>
</protein>
<dbReference type="SMART" id="SM00360">
    <property type="entry name" value="RRM"/>
    <property type="match status" value="1"/>
</dbReference>
<proteinExistence type="predicted"/>
<dbReference type="Pfam" id="PF00076">
    <property type="entry name" value="RRM_1"/>
    <property type="match status" value="1"/>
</dbReference>
<organism evidence="4 5">
    <name type="scientific">Rotaria socialis</name>
    <dbReference type="NCBI Taxonomy" id="392032"/>
    <lineage>
        <taxon>Eukaryota</taxon>
        <taxon>Metazoa</taxon>
        <taxon>Spiralia</taxon>
        <taxon>Gnathifera</taxon>
        <taxon>Rotifera</taxon>
        <taxon>Eurotatoria</taxon>
        <taxon>Bdelloidea</taxon>
        <taxon>Philodinida</taxon>
        <taxon>Philodinidae</taxon>
        <taxon>Rotaria</taxon>
    </lineage>
</organism>
<keyword evidence="1" id="KW-0694">RNA-binding</keyword>
<accession>A0A820Y4D2</accession>
<name>A0A820Y4D2_9BILA</name>
<feature type="region of interest" description="Disordered" evidence="2">
    <location>
        <begin position="1"/>
        <end position="28"/>
    </location>
</feature>
<feature type="domain" description="RRM" evidence="3">
    <location>
        <begin position="33"/>
        <end position="127"/>
    </location>
</feature>
<dbReference type="GO" id="GO:0003723">
    <property type="term" value="F:RNA binding"/>
    <property type="evidence" value="ECO:0007669"/>
    <property type="project" value="UniProtKB-UniRule"/>
</dbReference>
<evidence type="ECO:0000256" key="2">
    <source>
        <dbReference type="SAM" id="MobiDB-lite"/>
    </source>
</evidence>
<feature type="compositionally biased region" description="Acidic residues" evidence="2">
    <location>
        <begin position="226"/>
        <end position="235"/>
    </location>
</feature>
<feature type="compositionally biased region" description="Polar residues" evidence="2">
    <location>
        <begin position="1"/>
        <end position="11"/>
    </location>
</feature>
<dbReference type="SUPFAM" id="SSF54928">
    <property type="entry name" value="RNA-binding domain, RBD"/>
    <property type="match status" value="1"/>
</dbReference>